<evidence type="ECO:0000256" key="1">
    <source>
        <dbReference type="SAM" id="SignalP"/>
    </source>
</evidence>
<feature type="domain" description="Outer membrane protein beta-barrel" evidence="2">
    <location>
        <begin position="18"/>
        <end position="199"/>
    </location>
</feature>
<dbReference type="EMBL" id="CP000383">
    <property type="protein sequence ID" value="ABG59960.1"/>
    <property type="molecule type" value="Genomic_DNA"/>
</dbReference>
<dbReference type="AlphaFoldDB" id="A0A6N4SU44"/>
<dbReference type="InterPro" id="IPR025665">
    <property type="entry name" value="Beta-barrel_OMP_2"/>
</dbReference>
<feature type="signal peptide" evidence="1">
    <location>
        <begin position="1"/>
        <end position="19"/>
    </location>
</feature>
<keyword evidence="1" id="KW-0732">Signal</keyword>
<feature type="chain" id="PRO_5027092747" evidence="1">
    <location>
        <begin position="20"/>
        <end position="225"/>
    </location>
</feature>
<gene>
    <name evidence="3" type="ordered locus">CHU_2709</name>
</gene>
<dbReference type="OrthoDB" id="1467485at2"/>
<dbReference type="KEGG" id="chu:CHU_2709"/>
<proteinExistence type="predicted"/>
<accession>A0A6N4SU44</accession>
<name>A0A6N4SU44_CYTH3</name>
<dbReference type="Pfam" id="PF13568">
    <property type="entry name" value="OMP_b-brl_2"/>
    <property type="match status" value="1"/>
</dbReference>
<reference evidence="3 4" key="1">
    <citation type="journal article" date="2007" name="Appl. Environ. Microbiol.">
        <title>Genome sequence of the cellulolytic gliding bacterium Cytophaga hutchinsonii.</title>
        <authorList>
            <person name="Xie G."/>
            <person name="Bruce D.C."/>
            <person name="Challacombe J.F."/>
            <person name="Chertkov O."/>
            <person name="Detter J.C."/>
            <person name="Gilna P."/>
            <person name="Han C.S."/>
            <person name="Lucas S."/>
            <person name="Misra M."/>
            <person name="Myers G.L."/>
            <person name="Richardson P."/>
            <person name="Tapia R."/>
            <person name="Thayer N."/>
            <person name="Thompson L.S."/>
            <person name="Brettin T.S."/>
            <person name="Henrissat B."/>
            <person name="Wilson D.B."/>
            <person name="McBride M.J."/>
        </authorList>
    </citation>
    <scope>NUCLEOTIDE SEQUENCE [LARGE SCALE GENOMIC DNA]</scope>
    <source>
        <strain evidence="4">ATCC 33406 / DSM 1761 / CIP 103989 / NBRC 15051 / NCIMB 9469 / D465</strain>
    </source>
</reference>
<dbReference type="RefSeq" id="WP_011586070.1">
    <property type="nucleotide sequence ID" value="NC_008255.1"/>
</dbReference>
<evidence type="ECO:0000313" key="3">
    <source>
        <dbReference type="EMBL" id="ABG59960.1"/>
    </source>
</evidence>
<protein>
    <submittedName>
        <fullName evidence="3">PorT-related protein</fullName>
    </submittedName>
</protein>
<organism evidence="3 4">
    <name type="scientific">Cytophaga hutchinsonii (strain ATCC 33406 / DSM 1761 / CIP 103989 / NBRC 15051 / NCIMB 9469 / D465)</name>
    <dbReference type="NCBI Taxonomy" id="269798"/>
    <lineage>
        <taxon>Bacteria</taxon>
        <taxon>Pseudomonadati</taxon>
        <taxon>Bacteroidota</taxon>
        <taxon>Cytophagia</taxon>
        <taxon>Cytophagales</taxon>
        <taxon>Cytophagaceae</taxon>
        <taxon>Cytophaga</taxon>
    </lineage>
</organism>
<dbReference type="Proteomes" id="UP000001822">
    <property type="component" value="Chromosome"/>
</dbReference>
<keyword evidence="4" id="KW-1185">Reference proteome</keyword>
<sequence>MKSVSLFILSLCIVLKVQAQDPRWTNLPFYDDKALHYGFTLGINGSGFQNKVSKSYFSDTVTSVSPVYTPGFSLGFIVNMRLHDHFDLRLLPTVGFYSRSIQYDFIKTSEIQTIESTFVEFPLLLKYKSQRRNNSRLYVTGGFKASIEAGAKKKQRKSTDLRTNGFDLCLDMGVGMDIYCPLFKFSPEIRYSHGLLNLLNNDPNVYSSSLSRLSSNTISLFFNFE</sequence>
<evidence type="ECO:0000259" key="2">
    <source>
        <dbReference type="Pfam" id="PF13568"/>
    </source>
</evidence>
<evidence type="ECO:0000313" key="4">
    <source>
        <dbReference type="Proteomes" id="UP000001822"/>
    </source>
</evidence>